<dbReference type="EMBL" id="BMML01000011">
    <property type="protein sequence ID" value="GGN19636.1"/>
    <property type="molecule type" value="Genomic_DNA"/>
</dbReference>
<keyword evidence="1" id="KW-0472">Membrane</keyword>
<accession>A0A918CTA5</accession>
<sequence length="58" mass="5696">MSSMEFFVNSTLVLPIEEQPGQVMNDAAVVMTVALLAGAAVAGGAAVVGAYALGKAVG</sequence>
<dbReference type="Proteomes" id="UP000653411">
    <property type="component" value="Unassembled WGS sequence"/>
</dbReference>
<feature type="transmembrane region" description="Helical" evidence="1">
    <location>
        <begin position="27"/>
        <end position="53"/>
    </location>
</feature>
<protein>
    <submittedName>
        <fullName evidence="2">Uncharacterized protein</fullName>
    </submittedName>
</protein>
<dbReference type="RefSeq" id="WP_189265013.1">
    <property type="nucleotide sequence ID" value="NZ_BMML01000011.1"/>
</dbReference>
<dbReference type="AlphaFoldDB" id="A0A918CTA5"/>
<organism evidence="2 3">
    <name type="scientific">Streptomyces fuscichromogenes</name>
    <dbReference type="NCBI Taxonomy" id="1324013"/>
    <lineage>
        <taxon>Bacteria</taxon>
        <taxon>Bacillati</taxon>
        <taxon>Actinomycetota</taxon>
        <taxon>Actinomycetes</taxon>
        <taxon>Kitasatosporales</taxon>
        <taxon>Streptomycetaceae</taxon>
        <taxon>Streptomyces</taxon>
    </lineage>
</organism>
<reference evidence="2" key="2">
    <citation type="submission" date="2020-09" db="EMBL/GenBank/DDBJ databases">
        <authorList>
            <person name="Sun Q."/>
            <person name="Zhou Y."/>
        </authorList>
    </citation>
    <scope>NUCLEOTIDE SEQUENCE</scope>
    <source>
        <strain evidence="2">CGMCC 4.7110</strain>
    </source>
</reference>
<evidence type="ECO:0000256" key="1">
    <source>
        <dbReference type="SAM" id="Phobius"/>
    </source>
</evidence>
<evidence type="ECO:0000313" key="3">
    <source>
        <dbReference type="Proteomes" id="UP000653411"/>
    </source>
</evidence>
<comment type="caution">
    <text evidence="2">The sequence shown here is derived from an EMBL/GenBank/DDBJ whole genome shotgun (WGS) entry which is preliminary data.</text>
</comment>
<gene>
    <name evidence="2" type="ORF">GCM10011578_049640</name>
</gene>
<proteinExistence type="predicted"/>
<reference evidence="2" key="1">
    <citation type="journal article" date="2014" name="Int. J. Syst. Evol. Microbiol.">
        <title>Complete genome sequence of Corynebacterium casei LMG S-19264T (=DSM 44701T), isolated from a smear-ripened cheese.</title>
        <authorList>
            <consortium name="US DOE Joint Genome Institute (JGI-PGF)"/>
            <person name="Walter F."/>
            <person name="Albersmeier A."/>
            <person name="Kalinowski J."/>
            <person name="Ruckert C."/>
        </authorList>
    </citation>
    <scope>NUCLEOTIDE SEQUENCE</scope>
    <source>
        <strain evidence="2">CGMCC 4.7110</strain>
    </source>
</reference>
<keyword evidence="3" id="KW-1185">Reference proteome</keyword>
<keyword evidence="1" id="KW-0812">Transmembrane</keyword>
<keyword evidence="1" id="KW-1133">Transmembrane helix</keyword>
<evidence type="ECO:0000313" key="2">
    <source>
        <dbReference type="EMBL" id="GGN19636.1"/>
    </source>
</evidence>
<name>A0A918CTA5_9ACTN</name>